<evidence type="ECO:0000256" key="3">
    <source>
        <dbReference type="ARBA" id="ARBA00023274"/>
    </source>
</evidence>
<dbReference type="SUPFAM" id="SSF50447">
    <property type="entry name" value="Translation proteins"/>
    <property type="match status" value="1"/>
</dbReference>
<dbReference type="PANTHER" id="PTHR11229">
    <property type="entry name" value="50S RIBOSOMAL PROTEIN L3"/>
    <property type="match status" value="1"/>
</dbReference>
<evidence type="ECO:0000313" key="7">
    <source>
        <dbReference type="EMBL" id="EFN76611.1"/>
    </source>
</evidence>
<evidence type="ECO:0000256" key="4">
    <source>
        <dbReference type="ARBA" id="ARBA00035209"/>
    </source>
</evidence>
<dbReference type="InterPro" id="IPR009000">
    <property type="entry name" value="Transl_B-barrel_sf"/>
</dbReference>
<dbReference type="FunFam" id="2.40.30.10:FF:000049">
    <property type="entry name" value="39S ribosomal protein L3, mitochondrial"/>
    <property type="match status" value="1"/>
</dbReference>
<protein>
    <recommendedName>
        <fullName evidence="4">Large ribosomal subunit protein uL3m</fullName>
    </recommendedName>
    <alternativeName>
        <fullName evidence="5">39S ribosomal protein L3, mitochondrial</fullName>
    </alternativeName>
</protein>
<dbReference type="GO" id="GO:0003735">
    <property type="term" value="F:structural constituent of ribosome"/>
    <property type="evidence" value="ECO:0007669"/>
    <property type="project" value="InterPro"/>
</dbReference>
<feature type="region of interest" description="Disordered" evidence="6">
    <location>
        <begin position="225"/>
        <end position="253"/>
    </location>
</feature>
<sequence>MMFIPSRSKRIGIPKYRHPEWLPKPQRVRYEEQLTEDNKEFLQEVIQDKYGLPHADLGMNLSPLKLDPIEPITKWKPGLKRTGLIAKKIGVYPLWLKDGTKVYSTLLQVVDNEVVKYIPPEEFYPVIGKKPIQIKRRLGCLVVGAGNINPQLVTKEYSGIFKDSGVMPKLVLRRFIISPEAALQPGTPLFATHFKPGEVVDIRGKTIDRGFQGVMKRWGFKGMPATHGVTKTHRRPGNIGSGGQKARVMPGTKMPGHMGNRWRILKGVEILRINTKYNVLWVKGHNIPGETNNYCYIYDTILPLKKSKTAPYFPTYLPNMDKELFPEELYADKVHAFMDPSLEIKKKS</sequence>
<dbReference type="AlphaFoldDB" id="E2C606"/>
<dbReference type="Pfam" id="PF00297">
    <property type="entry name" value="Ribosomal_L3"/>
    <property type="match status" value="1"/>
</dbReference>
<dbReference type="GO" id="GO:0005762">
    <property type="term" value="C:mitochondrial large ribosomal subunit"/>
    <property type="evidence" value="ECO:0007669"/>
    <property type="project" value="TreeGrafter"/>
</dbReference>
<gene>
    <name evidence="7" type="ORF">EAI_07145</name>
</gene>
<keyword evidence="2 7" id="KW-0689">Ribosomal protein</keyword>
<evidence type="ECO:0000256" key="2">
    <source>
        <dbReference type="ARBA" id="ARBA00022980"/>
    </source>
</evidence>
<proteinExistence type="inferred from homology"/>
<dbReference type="NCBIfam" id="TIGR03625">
    <property type="entry name" value="L3_bact"/>
    <property type="match status" value="1"/>
</dbReference>
<evidence type="ECO:0000256" key="1">
    <source>
        <dbReference type="ARBA" id="ARBA00006540"/>
    </source>
</evidence>
<dbReference type="OrthoDB" id="274683at2759"/>
<dbReference type="InterPro" id="IPR000597">
    <property type="entry name" value="Ribosomal_uL3"/>
</dbReference>
<dbReference type="GO" id="GO:0006412">
    <property type="term" value="P:translation"/>
    <property type="evidence" value="ECO:0007669"/>
    <property type="project" value="InterPro"/>
</dbReference>
<dbReference type="OMA" id="NSKYNVM"/>
<dbReference type="EMBL" id="GL452895">
    <property type="protein sequence ID" value="EFN76611.1"/>
    <property type="molecule type" value="Genomic_DNA"/>
</dbReference>
<keyword evidence="3" id="KW-0687">Ribonucleoprotein</keyword>
<dbReference type="FunCoup" id="E2C606">
    <property type="interactions" value="1194"/>
</dbReference>
<dbReference type="InParanoid" id="E2C606"/>
<dbReference type="PANTHER" id="PTHR11229:SF8">
    <property type="entry name" value="LARGE RIBOSOMAL SUBUNIT PROTEIN UL3M"/>
    <property type="match status" value="1"/>
</dbReference>
<reference evidence="7 8" key="1">
    <citation type="journal article" date="2010" name="Science">
        <title>Genomic comparison of the ants Camponotus floridanus and Harpegnathos saltator.</title>
        <authorList>
            <person name="Bonasio R."/>
            <person name="Zhang G."/>
            <person name="Ye C."/>
            <person name="Mutti N.S."/>
            <person name="Fang X."/>
            <person name="Qin N."/>
            <person name="Donahue G."/>
            <person name="Yang P."/>
            <person name="Li Q."/>
            <person name="Li C."/>
            <person name="Zhang P."/>
            <person name="Huang Z."/>
            <person name="Berger S.L."/>
            <person name="Reinberg D."/>
            <person name="Wang J."/>
            <person name="Liebig J."/>
        </authorList>
    </citation>
    <scope>NUCLEOTIDE SEQUENCE [LARGE SCALE GENOMIC DNA]</scope>
    <source>
        <strain evidence="7 8">R22 G/1</strain>
    </source>
</reference>
<comment type="similarity">
    <text evidence="1">Belongs to the universal ribosomal protein uL3 family.</text>
</comment>
<organism evidence="8">
    <name type="scientific">Harpegnathos saltator</name>
    <name type="common">Jerdon's jumping ant</name>
    <dbReference type="NCBI Taxonomy" id="610380"/>
    <lineage>
        <taxon>Eukaryota</taxon>
        <taxon>Metazoa</taxon>
        <taxon>Ecdysozoa</taxon>
        <taxon>Arthropoda</taxon>
        <taxon>Hexapoda</taxon>
        <taxon>Insecta</taxon>
        <taxon>Pterygota</taxon>
        <taxon>Neoptera</taxon>
        <taxon>Endopterygota</taxon>
        <taxon>Hymenoptera</taxon>
        <taxon>Apocrita</taxon>
        <taxon>Aculeata</taxon>
        <taxon>Formicoidea</taxon>
        <taxon>Formicidae</taxon>
        <taxon>Ponerinae</taxon>
        <taxon>Ponerini</taxon>
        <taxon>Harpegnathos</taxon>
    </lineage>
</organism>
<evidence type="ECO:0000313" key="8">
    <source>
        <dbReference type="Proteomes" id="UP000008237"/>
    </source>
</evidence>
<name>E2C606_HARSA</name>
<dbReference type="Gene3D" id="2.40.30.10">
    <property type="entry name" value="Translation factors"/>
    <property type="match status" value="2"/>
</dbReference>
<dbReference type="STRING" id="610380.E2C606"/>
<accession>E2C606</accession>
<evidence type="ECO:0000256" key="5">
    <source>
        <dbReference type="ARBA" id="ARBA00035396"/>
    </source>
</evidence>
<keyword evidence="8" id="KW-1185">Reference proteome</keyword>
<dbReference type="Proteomes" id="UP000008237">
    <property type="component" value="Unassembled WGS sequence"/>
</dbReference>
<evidence type="ECO:0000256" key="6">
    <source>
        <dbReference type="SAM" id="MobiDB-lite"/>
    </source>
</evidence>
<dbReference type="InterPro" id="IPR019927">
    <property type="entry name" value="Ribosomal_uL3_bac/org-type"/>
</dbReference>